<protein>
    <submittedName>
        <fullName evidence="1">Uncharacterized protein</fullName>
    </submittedName>
</protein>
<name>C8PN94_9SPIR</name>
<reference evidence="1 2" key="1">
    <citation type="submission" date="2009-07" db="EMBL/GenBank/DDBJ databases">
        <authorList>
            <person name="Madupu R."/>
            <person name="Sebastian Y."/>
            <person name="Durkin A.S."/>
            <person name="Torralba M."/>
            <person name="Methe B."/>
            <person name="Sutton G.G."/>
            <person name="Strausberg R.L."/>
            <person name="Nelson K.E."/>
        </authorList>
    </citation>
    <scope>NUCLEOTIDE SEQUENCE [LARGE SCALE GENOMIC DNA]</scope>
    <source>
        <strain evidence="1 2">ATCC 35580</strain>
    </source>
</reference>
<comment type="caution">
    <text evidence="1">The sequence shown here is derived from an EMBL/GenBank/DDBJ whole genome shotgun (WGS) entry which is preliminary data.</text>
</comment>
<dbReference type="STRING" id="596324.TREVI0001_1601"/>
<gene>
    <name evidence="1" type="ORF">TREVI0001_1601</name>
</gene>
<dbReference type="AlphaFoldDB" id="C8PN94"/>
<sequence>MFAFSICDKSLYYGCLISFFNPKQRKKTFIRAEGLIPAVPRQCSASGVLI</sequence>
<evidence type="ECO:0000313" key="1">
    <source>
        <dbReference type="EMBL" id="EEV21237.1"/>
    </source>
</evidence>
<accession>C8PN94</accession>
<organism evidence="1 2">
    <name type="scientific">Treponema vincentii ATCC 35580</name>
    <dbReference type="NCBI Taxonomy" id="596324"/>
    <lineage>
        <taxon>Bacteria</taxon>
        <taxon>Pseudomonadati</taxon>
        <taxon>Spirochaetota</taxon>
        <taxon>Spirochaetia</taxon>
        <taxon>Spirochaetales</taxon>
        <taxon>Treponemataceae</taxon>
        <taxon>Treponema</taxon>
    </lineage>
</organism>
<dbReference type="Proteomes" id="UP000004509">
    <property type="component" value="Unassembled WGS sequence"/>
</dbReference>
<dbReference type="EMBL" id="ACYH01000012">
    <property type="protein sequence ID" value="EEV21237.1"/>
    <property type="molecule type" value="Genomic_DNA"/>
</dbReference>
<evidence type="ECO:0000313" key="2">
    <source>
        <dbReference type="Proteomes" id="UP000004509"/>
    </source>
</evidence>
<proteinExistence type="predicted"/>